<dbReference type="STRING" id="400727.A0A2T7NFF0"/>
<evidence type="ECO:0000313" key="10">
    <source>
        <dbReference type="EMBL" id="PVD19891.1"/>
    </source>
</evidence>
<evidence type="ECO:0000259" key="8">
    <source>
        <dbReference type="Pfam" id="PF02055"/>
    </source>
</evidence>
<evidence type="ECO:0000256" key="5">
    <source>
        <dbReference type="ARBA" id="ARBA00022801"/>
    </source>
</evidence>
<dbReference type="Proteomes" id="UP000245119">
    <property type="component" value="Linkage Group LG13"/>
</dbReference>
<dbReference type="Gene3D" id="3.20.20.80">
    <property type="entry name" value="Glycosidases"/>
    <property type="match status" value="3"/>
</dbReference>
<dbReference type="PANTHER" id="PTHR11069:SF23">
    <property type="entry name" value="LYSOSOMAL ACID GLUCOSYLCERAMIDASE"/>
    <property type="match status" value="1"/>
</dbReference>
<keyword evidence="6" id="KW-0746">Sphingolipid metabolism</keyword>
<keyword evidence="6" id="KW-0443">Lipid metabolism</keyword>
<evidence type="ECO:0000256" key="1">
    <source>
        <dbReference type="ARBA" id="ARBA00001013"/>
    </source>
</evidence>
<evidence type="ECO:0000256" key="3">
    <source>
        <dbReference type="ARBA" id="ARBA00012658"/>
    </source>
</evidence>
<evidence type="ECO:0000259" key="9">
    <source>
        <dbReference type="Pfam" id="PF17189"/>
    </source>
</evidence>
<sequence length="790" mass="87326">MLVKTLRWLLCSAFVLSSFLFSSEVSSEEPSFPCLLRLLEGGNSVCVCNSSYCDKVPALGKLAPGIVAVYTSSQAGDRLNYTTIKATTNGSTPELVFEVWKNRTRQSIIGFGGAFTDAAGINIASLPAAAQQNLLQSYFSPNGIEYNIGRVPMASCDFSTREYSYDDVDGDLELSHFALAVEDIKYKIPHILQAKAMSHKEVLIFGSPWSAPGWMKTNKNMTGNGTLIGQPGSAYYKSWANYFIRLDLGPALHDNGFGDLKLMILDDNRLLLPYWAEKVFSDAGASKYVSGIGVHWYIDEYSPVVALDYTHFEFPDKFLLATEACVKGYQLGVWEHAQMYASDILDDLNHWVTGWTDWNMALDTGGGPNWVNNFDNSPIIVNASAGEFYKQPMFYAVGHFSKFLPPGSVYVEMTSSLAKSSIKSIAFLRPDNKMVAIFLNMADEAIPLSVYDPDVQGLITLSLPAFSIKTLVWEIAPWQPQSKYKSWGQACIPRSYSSDSVVCVCNSTYCDMVQNVPSLMLGIAAIYTSSRGGEGLNLSSGKMSNTTSYSLVLEIVRNSTRQTINGFGGAFTDAAGINIASLPLAAQENLLQSYYSTEGIQYTIGRIPMASCDFSTHPYSYDDTDGDLQLSQFTLAPEDIKYKIPYIQRALTLSQGKAALVFGSPWSAPAWMKTNKNMTGNGTLMVSQVVHTTILANYFVRFVQEYAKHNISLWGLTAQNEPTDGKIYKFPFQAMGWTPETQRDFIKLDLGPALHANGFQDIKLMILDDDRLFLPEWGPGRTHSLLPRTL</sequence>
<comment type="similarity">
    <text evidence="2 6">Belongs to the glycosyl hydrolase 30 family.</text>
</comment>
<feature type="chain" id="PRO_5015775542" description="Glucosylceramidase" evidence="7">
    <location>
        <begin position="28"/>
        <end position="790"/>
    </location>
</feature>
<proteinExistence type="inferred from homology"/>
<comment type="caution">
    <text evidence="10">The sequence shown here is derived from an EMBL/GenBank/DDBJ whole genome shotgun (WGS) entry which is preliminary data.</text>
</comment>
<dbReference type="InterPro" id="IPR017853">
    <property type="entry name" value="GH"/>
</dbReference>
<evidence type="ECO:0000256" key="6">
    <source>
        <dbReference type="RuleBase" id="RU361188"/>
    </source>
</evidence>
<feature type="signal peptide" evidence="7">
    <location>
        <begin position="1"/>
        <end position="27"/>
    </location>
</feature>
<dbReference type="EC" id="3.2.1.45" evidence="3 6"/>
<feature type="domain" description="Glycosyl hydrolase family 30 TIM-barrel" evidence="8">
    <location>
        <begin position="243"/>
        <end position="404"/>
    </location>
</feature>
<evidence type="ECO:0000256" key="4">
    <source>
        <dbReference type="ARBA" id="ARBA00022729"/>
    </source>
</evidence>
<accession>A0A2T7NFF0</accession>
<organism evidence="10 11">
    <name type="scientific">Pomacea canaliculata</name>
    <name type="common">Golden apple snail</name>
    <dbReference type="NCBI Taxonomy" id="400727"/>
    <lineage>
        <taxon>Eukaryota</taxon>
        <taxon>Metazoa</taxon>
        <taxon>Spiralia</taxon>
        <taxon>Lophotrochozoa</taxon>
        <taxon>Mollusca</taxon>
        <taxon>Gastropoda</taxon>
        <taxon>Caenogastropoda</taxon>
        <taxon>Architaenioglossa</taxon>
        <taxon>Ampullarioidea</taxon>
        <taxon>Ampullariidae</taxon>
        <taxon>Pomacea</taxon>
    </lineage>
</organism>
<evidence type="ECO:0000313" key="11">
    <source>
        <dbReference type="Proteomes" id="UP000245119"/>
    </source>
</evidence>
<dbReference type="GO" id="GO:0006680">
    <property type="term" value="P:glucosylceramide catabolic process"/>
    <property type="evidence" value="ECO:0007669"/>
    <property type="project" value="TreeGrafter"/>
</dbReference>
<keyword evidence="4 7" id="KW-0732">Signal</keyword>
<name>A0A2T7NFF0_POMCA</name>
<dbReference type="OrthoDB" id="2160638at2759"/>
<keyword evidence="5 6" id="KW-0378">Hydrolase</keyword>
<feature type="domain" description="Glycosyl hydrolase family 30 TIM-barrel" evidence="8">
    <location>
        <begin position="564"/>
        <end position="778"/>
    </location>
</feature>
<dbReference type="GO" id="GO:0016020">
    <property type="term" value="C:membrane"/>
    <property type="evidence" value="ECO:0007669"/>
    <property type="project" value="GOC"/>
</dbReference>
<dbReference type="SUPFAM" id="SSF51445">
    <property type="entry name" value="(Trans)glycosidases"/>
    <property type="match status" value="2"/>
</dbReference>
<dbReference type="Pfam" id="PF02055">
    <property type="entry name" value="Glyco_hydro_30"/>
    <property type="match status" value="2"/>
</dbReference>
<feature type="domain" description="Glycosyl hydrolase family 30 beta sandwich" evidence="9">
    <location>
        <begin position="407"/>
        <end position="471"/>
    </location>
</feature>
<evidence type="ECO:0000256" key="2">
    <source>
        <dbReference type="ARBA" id="ARBA00005382"/>
    </source>
</evidence>
<protein>
    <recommendedName>
        <fullName evidence="3 6">Glucosylceramidase</fullName>
        <ecNumber evidence="3 6">3.2.1.45</ecNumber>
    </recommendedName>
</protein>
<dbReference type="PRINTS" id="PR00843">
    <property type="entry name" value="GLHYDRLASE30"/>
</dbReference>
<dbReference type="AlphaFoldDB" id="A0A2T7NFF0"/>
<dbReference type="GO" id="GO:0004348">
    <property type="term" value="F:glucosylceramidase activity"/>
    <property type="evidence" value="ECO:0007669"/>
    <property type="project" value="UniProtKB-EC"/>
</dbReference>
<dbReference type="InterPro" id="IPR033452">
    <property type="entry name" value="GH30_C"/>
</dbReference>
<dbReference type="SUPFAM" id="SSF51011">
    <property type="entry name" value="Glycosyl hydrolase domain"/>
    <property type="match status" value="2"/>
</dbReference>
<reference evidence="10 11" key="1">
    <citation type="submission" date="2018-04" db="EMBL/GenBank/DDBJ databases">
        <title>The genome of golden apple snail Pomacea canaliculata provides insight into stress tolerance and invasive adaptation.</title>
        <authorList>
            <person name="Liu C."/>
            <person name="Liu B."/>
            <person name="Ren Y."/>
            <person name="Zhang Y."/>
            <person name="Wang H."/>
            <person name="Li S."/>
            <person name="Jiang F."/>
            <person name="Yin L."/>
            <person name="Zhang G."/>
            <person name="Qian W."/>
            <person name="Fan W."/>
        </authorList>
    </citation>
    <scope>NUCLEOTIDE SEQUENCE [LARGE SCALE GENOMIC DNA]</scope>
    <source>
        <strain evidence="10">SZHN2017</strain>
        <tissue evidence="10">Muscle</tissue>
    </source>
</reference>
<evidence type="ECO:0000256" key="7">
    <source>
        <dbReference type="SAM" id="SignalP"/>
    </source>
</evidence>
<keyword evidence="11" id="KW-1185">Reference proteome</keyword>
<dbReference type="EMBL" id="PZQS01000013">
    <property type="protein sequence ID" value="PVD19891.1"/>
    <property type="molecule type" value="Genomic_DNA"/>
</dbReference>
<dbReference type="InterPro" id="IPR001139">
    <property type="entry name" value="Glyco_hydro_30"/>
</dbReference>
<comment type="catalytic activity">
    <reaction evidence="1">
        <text>a beta-D-glucosyl-(1&lt;-&gt;1')-N-acylsphing-4-enine + H2O = an N-acylsphing-4-enine + D-glucose</text>
        <dbReference type="Rhea" id="RHEA:13269"/>
        <dbReference type="ChEBI" id="CHEBI:4167"/>
        <dbReference type="ChEBI" id="CHEBI:15377"/>
        <dbReference type="ChEBI" id="CHEBI:22801"/>
        <dbReference type="ChEBI" id="CHEBI:52639"/>
        <dbReference type="EC" id="3.2.1.45"/>
    </reaction>
    <physiologicalReaction direction="left-to-right" evidence="1">
        <dbReference type="Rhea" id="RHEA:13270"/>
    </physiologicalReaction>
</comment>
<dbReference type="PANTHER" id="PTHR11069">
    <property type="entry name" value="GLUCOSYLCERAMIDASE"/>
    <property type="match status" value="1"/>
</dbReference>
<dbReference type="Pfam" id="PF17189">
    <property type="entry name" value="Glyco_hydro_30C"/>
    <property type="match status" value="1"/>
</dbReference>
<keyword evidence="6" id="KW-0326">Glycosidase</keyword>
<dbReference type="InterPro" id="IPR033453">
    <property type="entry name" value="Glyco_hydro_30_TIM-barrel"/>
</dbReference>
<gene>
    <name evidence="10" type="ORF">C0Q70_20385</name>
</gene>